<dbReference type="PROSITE" id="PS00893">
    <property type="entry name" value="NUDIX_BOX"/>
    <property type="match status" value="1"/>
</dbReference>
<protein>
    <submittedName>
        <fullName evidence="3">ADP-ribose pyrophosphatase</fullName>
    </submittedName>
</protein>
<dbReference type="eggNOG" id="COG1051">
    <property type="taxonomic scope" value="Bacteria"/>
</dbReference>
<dbReference type="STRING" id="926562.Oweho_3144"/>
<dbReference type="Proteomes" id="UP000005631">
    <property type="component" value="Chromosome"/>
</dbReference>
<dbReference type="InterPro" id="IPR020084">
    <property type="entry name" value="NUDIX_hydrolase_CS"/>
</dbReference>
<dbReference type="Pfam" id="PF00293">
    <property type="entry name" value="NUDIX"/>
    <property type="match status" value="1"/>
</dbReference>
<feature type="domain" description="Nudix hydrolase" evidence="2">
    <location>
        <begin position="1"/>
        <end position="146"/>
    </location>
</feature>
<keyword evidence="4" id="KW-1185">Reference proteome</keyword>
<dbReference type="InterPro" id="IPR000086">
    <property type="entry name" value="NUDIX_hydrolase_dom"/>
</dbReference>
<gene>
    <name evidence="3" type="ordered locus">Oweho_3144</name>
</gene>
<reference evidence="3 4" key="1">
    <citation type="journal article" date="2012" name="Stand. Genomic Sci.">
        <title>Genome sequence of the orange-pigmented seawater bacterium Owenweeksia hongkongensis type strain (UST20020801(T)).</title>
        <authorList>
            <person name="Riedel T."/>
            <person name="Held B."/>
            <person name="Nolan M."/>
            <person name="Lucas S."/>
            <person name="Lapidus A."/>
            <person name="Tice H."/>
            <person name="Del Rio T.G."/>
            <person name="Cheng J.F."/>
            <person name="Han C."/>
            <person name="Tapia R."/>
            <person name="Goodwin L.A."/>
            <person name="Pitluck S."/>
            <person name="Liolios K."/>
            <person name="Mavromatis K."/>
            <person name="Pagani I."/>
            <person name="Ivanova N."/>
            <person name="Mikhailova N."/>
            <person name="Pati A."/>
            <person name="Chen A."/>
            <person name="Palaniappan K."/>
            <person name="Rohde M."/>
            <person name="Tindall B.J."/>
            <person name="Detter J.C."/>
            <person name="Goker M."/>
            <person name="Woyke T."/>
            <person name="Bristow J."/>
            <person name="Eisen J.A."/>
            <person name="Markowitz V."/>
            <person name="Hugenholtz P."/>
            <person name="Klenk H.P."/>
            <person name="Kyrpides N.C."/>
        </authorList>
    </citation>
    <scope>NUCLEOTIDE SEQUENCE</scope>
    <source>
        <strain evidence="4">DSM 17368 / JCM 12287 / NRRL B-23963</strain>
    </source>
</reference>
<sequence>MTPTAFTIRIYGLLIHNNQLLLSRENILGEIFTKFPGGGLEFGEGIMDCLHREFREEVDISLSKAEHFYTSEIYVESAFHNPPKQVLCVYYLVETEEIDKIKIGNPKRTETLLKDEDQILYWCPLEKLKEQGIELPLDKLVIEKLLS</sequence>
<evidence type="ECO:0000313" key="3">
    <source>
        <dbReference type="EMBL" id="AEV34096.1"/>
    </source>
</evidence>
<dbReference type="KEGG" id="oho:Oweho_3144"/>
<dbReference type="EMBL" id="CP003156">
    <property type="protein sequence ID" value="AEV34096.1"/>
    <property type="molecule type" value="Genomic_DNA"/>
</dbReference>
<dbReference type="OrthoDB" id="9810648at2"/>
<evidence type="ECO:0000256" key="1">
    <source>
        <dbReference type="ARBA" id="ARBA00022801"/>
    </source>
</evidence>
<dbReference type="PROSITE" id="PS51462">
    <property type="entry name" value="NUDIX"/>
    <property type="match status" value="1"/>
</dbReference>
<dbReference type="RefSeq" id="WP_014203443.1">
    <property type="nucleotide sequence ID" value="NC_016599.1"/>
</dbReference>
<dbReference type="HOGENOM" id="CLU_037162_18_3_10"/>
<dbReference type="AlphaFoldDB" id="G8R371"/>
<name>G8R371_OWEHD</name>
<keyword evidence="1" id="KW-0378">Hydrolase</keyword>
<dbReference type="InterPro" id="IPR015797">
    <property type="entry name" value="NUDIX_hydrolase-like_dom_sf"/>
</dbReference>
<dbReference type="PATRIC" id="fig|926562.3.peg.3165"/>
<dbReference type="GO" id="GO:0016787">
    <property type="term" value="F:hydrolase activity"/>
    <property type="evidence" value="ECO:0007669"/>
    <property type="project" value="UniProtKB-KW"/>
</dbReference>
<accession>G8R371</accession>
<evidence type="ECO:0000259" key="2">
    <source>
        <dbReference type="PROSITE" id="PS51462"/>
    </source>
</evidence>
<dbReference type="SUPFAM" id="SSF55811">
    <property type="entry name" value="Nudix"/>
    <property type="match status" value="1"/>
</dbReference>
<proteinExistence type="predicted"/>
<dbReference type="Gene3D" id="3.90.79.10">
    <property type="entry name" value="Nucleoside Triphosphate Pyrophosphohydrolase"/>
    <property type="match status" value="1"/>
</dbReference>
<organism evidence="3 4">
    <name type="scientific">Owenweeksia hongkongensis (strain DSM 17368 / CIP 108786 / JCM 12287 / NRRL B-23963 / UST20020801)</name>
    <dbReference type="NCBI Taxonomy" id="926562"/>
    <lineage>
        <taxon>Bacteria</taxon>
        <taxon>Pseudomonadati</taxon>
        <taxon>Bacteroidota</taxon>
        <taxon>Flavobacteriia</taxon>
        <taxon>Flavobacteriales</taxon>
        <taxon>Owenweeksiaceae</taxon>
        <taxon>Owenweeksia</taxon>
    </lineage>
</organism>
<evidence type="ECO:0000313" key="4">
    <source>
        <dbReference type="Proteomes" id="UP000005631"/>
    </source>
</evidence>